<dbReference type="GO" id="GO:0005634">
    <property type="term" value="C:nucleus"/>
    <property type="evidence" value="ECO:0007669"/>
    <property type="project" value="UniProtKB-SubCell"/>
</dbReference>
<name>A0A8J7NRU9_ATRSP</name>
<protein>
    <recommendedName>
        <fullName evidence="3">Condensin-2 complex subunit H2</fullName>
    </recommendedName>
    <alternativeName>
        <fullName evidence="6">Non-SMC condensin II complex subunit H2</fullName>
    </alternativeName>
</protein>
<feature type="non-terminal residue" evidence="10">
    <location>
        <position position="623"/>
    </location>
</feature>
<comment type="caution">
    <text evidence="10">The sequence shown here is derived from an EMBL/GenBank/DDBJ whole genome shotgun (WGS) entry which is preliminary data.</text>
</comment>
<evidence type="ECO:0000256" key="4">
    <source>
        <dbReference type="ARBA" id="ARBA00023067"/>
    </source>
</evidence>
<evidence type="ECO:0000313" key="11">
    <source>
        <dbReference type="Proteomes" id="UP000736164"/>
    </source>
</evidence>
<reference evidence="10" key="1">
    <citation type="journal article" date="2021" name="Cell">
        <title>Tracing the genetic footprints of vertebrate landing in non-teleost ray-finned fishes.</title>
        <authorList>
            <person name="Bi X."/>
            <person name="Wang K."/>
            <person name="Yang L."/>
            <person name="Pan H."/>
            <person name="Jiang H."/>
            <person name="Wei Q."/>
            <person name="Fang M."/>
            <person name="Yu H."/>
            <person name="Zhu C."/>
            <person name="Cai Y."/>
            <person name="He Y."/>
            <person name="Gan X."/>
            <person name="Zeng H."/>
            <person name="Yu D."/>
            <person name="Zhu Y."/>
            <person name="Jiang H."/>
            <person name="Qiu Q."/>
            <person name="Yang H."/>
            <person name="Zhang Y.E."/>
            <person name="Wang W."/>
            <person name="Zhu M."/>
            <person name="He S."/>
            <person name="Zhang G."/>
        </authorList>
    </citation>
    <scope>NUCLEOTIDE SEQUENCE</scope>
    <source>
        <strain evidence="10">Allg_001</strain>
    </source>
</reference>
<comment type="subcellular location">
    <subcellularLocation>
        <location evidence="1">Nucleus</location>
    </subcellularLocation>
</comment>
<dbReference type="GO" id="GO:0000796">
    <property type="term" value="C:condensin complex"/>
    <property type="evidence" value="ECO:0007669"/>
    <property type="project" value="TreeGrafter"/>
</dbReference>
<dbReference type="PANTHER" id="PTHR14324">
    <property type="entry name" value="CONDENSIN-2 COMPLEX SUBUNIT H2"/>
    <property type="match status" value="1"/>
</dbReference>
<dbReference type="GO" id="GO:0003682">
    <property type="term" value="F:chromatin binding"/>
    <property type="evidence" value="ECO:0007669"/>
    <property type="project" value="TreeGrafter"/>
</dbReference>
<feature type="non-terminal residue" evidence="10">
    <location>
        <position position="1"/>
    </location>
</feature>
<evidence type="ECO:0000256" key="5">
    <source>
        <dbReference type="ARBA" id="ARBA00023242"/>
    </source>
</evidence>
<keyword evidence="5" id="KW-0539">Nucleus</keyword>
<dbReference type="Proteomes" id="UP000736164">
    <property type="component" value="Unassembled WGS sequence"/>
</dbReference>
<feature type="domain" description="Condensin-2 complex subunit H2 C-terminal" evidence="9">
    <location>
        <begin position="485"/>
        <end position="611"/>
    </location>
</feature>
<dbReference type="PANTHER" id="PTHR14324:SF3">
    <property type="entry name" value="CONDENSIN-2 COMPLEX SUBUNIT H2"/>
    <property type="match status" value="1"/>
</dbReference>
<sequence length="623" mass="70743">MINDSAKSRFNHLLQPIRDLSKNWEVNVAAELEEYLDELDQIPISFDDGATTMNFAEAALLIQGSACVYSKKVEYLYSLVYRALDFISNKKRDKQAPSVGRDGVDNDATFAYRNDDEELLSLDDIGDNSKTNCELRKEIGSKTLTIAPLTPLALSPPDEENKINLLSNKCEILASYSDFRMHNSTPHGNGTFLLVAAGDTSQSLWNLQINHKDNSVVHEDAMDVNRMVLQEVSDHEALEPALNISEEDAGEAFDPQGDDNEMDVEVGPVHDIHIERHQISGDRRMLRERPPVPSENEKDKEILDPWKSLDPFKASEDKPLKKGRYYIIPQRVQEVEGNKRKRKVPNKLLDFLKWFSGVSSESSGRKIKKGPTFADLEELHCKQVKERLAAQKMLKRKTGTIYFEKCNELQNKELVNAEEQNEAEEVRHDDYLDNDGGGDFSDHEDFAEDCPAQRAEDLEVVATAKTNCIKMYNSFLSAPEREGSSYEDLILKHVELFIAESQKYAQETALSLKIKEWEDKMGPHLTAQEERLAFDIHDYGGKIISAFDSVGERRTFASIVKEEYEVCRYMLASLQLANDYTVEIHEKPGLEESLDSMALTLLSKRQAHERFKTYTAPSISETT</sequence>
<dbReference type="InterPro" id="IPR031739">
    <property type="entry name" value="Ncaph2"/>
</dbReference>
<keyword evidence="11" id="KW-1185">Reference proteome</keyword>
<evidence type="ECO:0000256" key="1">
    <source>
        <dbReference type="ARBA" id="ARBA00004123"/>
    </source>
</evidence>
<dbReference type="InterPro" id="IPR031737">
    <property type="entry name" value="CNDH2_C"/>
</dbReference>
<dbReference type="Pfam" id="PF06278">
    <property type="entry name" value="CNDH2_N"/>
    <property type="match status" value="1"/>
</dbReference>
<proteinExistence type="inferred from homology"/>
<keyword evidence="4" id="KW-0226">DNA condensation</keyword>
<comment type="similarity">
    <text evidence="2">Belongs to the CND2 H2 (condensin-2 subunit 2) family.</text>
</comment>
<evidence type="ECO:0000259" key="9">
    <source>
        <dbReference type="Pfam" id="PF16858"/>
    </source>
</evidence>
<dbReference type="GO" id="GO:0010032">
    <property type="term" value="P:meiotic chromosome condensation"/>
    <property type="evidence" value="ECO:0007669"/>
    <property type="project" value="TreeGrafter"/>
</dbReference>
<evidence type="ECO:0000256" key="3">
    <source>
        <dbReference type="ARBA" id="ARBA00016903"/>
    </source>
</evidence>
<dbReference type="Pfam" id="PF16858">
    <property type="entry name" value="CNDH2_C"/>
    <property type="match status" value="1"/>
</dbReference>
<keyword evidence="7" id="KW-0175">Coiled coil</keyword>
<evidence type="ECO:0000256" key="2">
    <source>
        <dbReference type="ARBA" id="ARBA00007844"/>
    </source>
</evidence>
<gene>
    <name evidence="10" type="primary">Ncaph2</name>
    <name evidence="10" type="ORF">GTO95_0001642</name>
</gene>
<feature type="domain" description="Condensin II complex subunit H2 N-terminal" evidence="8">
    <location>
        <begin position="8"/>
        <end position="125"/>
    </location>
</feature>
<evidence type="ECO:0000256" key="7">
    <source>
        <dbReference type="SAM" id="Coils"/>
    </source>
</evidence>
<evidence type="ECO:0000259" key="8">
    <source>
        <dbReference type="Pfam" id="PF06278"/>
    </source>
</evidence>
<evidence type="ECO:0000313" key="10">
    <source>
        <dbReference type="EMBL" id="MBN3316306.1"/>
    </source>
</evidence>
<feature type="coiled-coil region" evidence="7">
    <location>
        <begin position="407"/>
        <end position="434"/>
    </location>
</feature>
<evidence type="ECO:0000256" key="6">
    <source>
        <dbReference type="ARBA" id="ARBA00030479"/>
    </source>
</evidence>
<dbReference type="AlphaFoldDB" id="A0A8J7NRU9"/>
<organism evidence="10 11">
    <name type="scientific">Atractosteus spatula</name>
    <name type="common">Alligator gar</name>
    <name type="synonym">Lepisosteus spatula</name>
    <dbReference type="NCBI Taxonomy" id="7917"/>
    <lineage>
        <taxon>Eukaryota</taxon>
        <taxon>Metazoa</taxon>
        <taxon>Chordata</taxon>
        <taxon>Craniata</taxon>
        <taxon>Vertebrata</taxon>
        <taxon>Euteleostomi</taxon>
        <taxon>Actinopterygii</taxon>
        <taxon>Neopterygii</taxon>
        <taxon>Holostei</taxon>
        <taxon>Semionotiformes</taxon>
        <taxon>Lepisosteidae</taxon>
        <taxon>Atractosteus</taxon>
    </lineage>
</organism>
<dbReference type="InterPro" id="IPR009378">
    <property type="entry name" value="H2_N"/>
</dbReference>
<dbReference type="EMBL" id="JAAWVO010028486">
    <property type="protein sequence ID" value="MBN3316306.1"/>
    <property type="molecule type" value="Genomic_DNA"/>
</dbReference>
<accession>A0A8J7NRU9</accession>
<dbReference type="GO" id="GO:0051306">
    <property type="term" value="P:mitotic sister chromatid separation"/>
    <property type="evidence" value="ECO:0007669"/>
    <property type="project" value="TreeGrafter"/>
</dbReference>